<evidence type="ECO:0000313" key="1">
    <source>
        <dbReference type="EMBL" id="VFQ92360.1"/>
    </source>
</evidence>
<dbReference type="EMBL" id="OOIL02004482">
    <property type="protein sequence ID" value="VFQ92360.1"/>
    <property type="molecule type" value="Genomic_DNA"/>
</dbReference>
<keyword evidence="2" id="KW-1185">Reference proteome</keyword>
<organism evidence="1 2">
    <name type="scientific">Cuscuta campestris</name>
    <dbReference type="NCBI Taxonomy" id="132261"/>
    <lineage>
        <taxon>Eukaryota</taxon>
        <taxon>Viridiplantae</taxon>
        <taxon>Streptophyta</taxon>
        <taxon>Embryophyta</taxon>
        <taxon>Tracheophyta</taxon>
        <taxon>Spermatophyta</taxon>
        <taxon>Magnoliopsida</taxon>
        <taxon>eudicotyledons</taxon>
        <taxon>Gunneridae</taxon>
        <taxon>Pentapetalae</taxon>
        <taxon>asterids</taxon>
        <taxon>lamiids</taxon>
        <taxon>Solanales</taxon>
        <taxon>Convolvulaceae</taxon>
        <taxon>Cuscuteae</taxon>
        <taxon>Cuscuta</taxon>
        <taxon>Cuscuta subgen. Grammica</taxon>
        <taxon>Cuscuta sect. Cleistogrammica</taxon>
    </lineage>
</organism>
<gene>
    <name evidence="1" type="ORF">CCAM_LOCUS34136</name>
</gene>
<sequence>MTKTKSFSFEERKIRFKECRYQASNLVLETNSCAFLHFSKQNAAYEKVSYVMHVQSSSYASIKPHNSAHMHLMNTKSD</sequence>
<accession>A0A484MU52</accession>
<evidence type="ECO:0000313" key="2">
    <source>
        <dbReference type="Proteomes" id="UP000595140"/>
    </source>
</evidence>
<reference evidence="1 2" key="1">
    <citation type="submission" date="2018-04" db="EMBL/GenBank/DDBJ databases">
        <authorList>
            <person name="Vogel A."/>
        </authorList>
    </citation>
    <scope>NUCLEOTIDE SEQUENCE [LARGE SCALE GENOMIC DNA]</scope>
</reference>
<protein>
    <submittedName>
        <fullName evidence="1">Uncharacterized protein</fullName>
    </submittedName>
</protein>
<dbReference type="AlphaFoldDB" id="A0A484MU52"/>
<dbReference type="Proteomes" id="UP000595140">
    <property type="component" value="Unassembled WGS sequence"/>
</dbReference>
<name>A0A484MU52_9ASTE</name>
<proteinExistence type="predicted"/>